<proteinExistence type="inferred from homology"/>
<evidence type="ECO:0000256" key="5">
    <source>
        <dbReference type="ARBA" id="ARBA00022856"/>
    </source>
</evidence>
<dbReference type="Gene3D" id="1.10.3720.10">
    <property type="entry name" value="MetI-like"/>
    <property type="match status" value="1"/>
</dbReference>
<keyword evidence="11" id="KW-0614">Plasmid</keyword>
<dbReference type="Proteomes" id="UP000009045">
    <property type="component" value="Plasmid pSmeSM11c"/>
</dbReference>
<evidence type="ECO:0000256" key="3">
    <source>
        <dbReference type="ARBA" id="ARBA00022475"/>
    </source>
</evidence>
<evidence type="ECO:0000256" key="2">
    <source>
        <dbReference type="ARBA" id="ARBA00022448"/>
    </source>
</evidence>
<name>F7XE50_SINMM</name>
<feature type="domain" description="ABC transmembrane type-1" evidence="10">
    <location>
        <begin position="75"/>
        <end position="264"/>
    </location>
</feature>
<accession>F7XE50</accession>
<evidence type="ECO:0000256" key="1">
    <source>
        <dbReference type="ARBA" id="ARBA00004651"/>
    </source>
</evidence>
<keyword evidence="7 9" id="KW-1133">Transmembrane helix</keyword>
<comment type="similarity">
    <text evidence="9">Belongs to the binding-protein-dependent transport system permease family.</text>
</comment>
<dbReference type="InterPro" id="IPR000515">
    <property type="entry name" value="MetI-like"/>
</dbReference>
<dbReference type="Pfam" id="PF12911">
    <property type="entry name" value="OppC_N"/>
    <property type="match status" value="1"/>
</dbReference>
<dbReference type="AlphaFoldDB" id="F7XE50"/>
<gene>
    <name evidence="11" type="ordered locus">SM11_pC0752</name>
</gene>
<feature type="transmembrane region" description="Helical" evidence="9">
    <location>
        <begin position="79"/>
        <end position="102"/>
    </location>
</feature>
<dbReference type="KEGG" id="smx:SM11_pC0752"/>
<dbReference type="CDD" id="cd06261">
    <property type="entry name" value="TM_PBP2"/>
    <property type="match status" value="1"/>
</dbReference>
<dbReference type="PATRIC" id="fig|707241.3.peg.4717"/>
<evidence type="ECO:0000256" key="8">
    <source>
        <dbReference type="ARBA" id="ARBA00023136"/>
    </source>
</evidence>
<dbReference type="HOGENOM" id="CLU_028518_1_1_5"/>
<dbReference type="GO" id="GO:0005886">
    <property type="term" value="C:plasma membrane"/>
    <property type="evidence" value="ECO:0007669"/>
    <property type="project" value="UniProtKB-SubCell"/>
</dbReference>
<keyword evidence="5" id="KW-0571">Peptide transport</keyword>
<evidence type="ECO:0000256" key="6">
    <source>
        <dbReference type="ARBA" id="ARBA00022927"/>
    </source>
</evidence>
<feature type="transmembrane region" description="Helical" evidence="9">
    <location>
        <begin position="246"/>
        <end position="269"/>
    </location>
</feature>
<dbReference type="EMBL" id="CP001831">
    <property type="protein sequence ID" value="AEH81825.1"/>
    <property type="molecule type" value="Genomic_DNA"/>
</dbReference>
<dbReference type="PROSITE" id="PS50928">
    <property type="entry name" value="ABC_TM1"/>
    <property type="match status" value="1"/>
</dbReference>
<evidence type="ECO:0000256" key="7">
    <source>
        <dbReference type="ARBA" id="ARBA00022989"/>
    </source>
</evidence>
<feature type="transmembrane region" description="Helical" evidence="9">
    <location>
        <begin position="196"/>
        <end position="221"/>
    </location>
</feature>
<dbReference type="PANTHER" id="PTHR43386:SF1">
    <property type="entry name" value="D,D-DIPEPTIDE TRANSPORT SYSTEM PERMEASE PROTEIN DDPC-RELATED"/>
    <property type="match status" value="1"/>
</dbReference>
<keyword evidence="2 9" id="KW-0813">Transport</keyword>
<evidence type="ECO:0000313" key="11">
    <source>
        <dbReference type="EMBL" id="AEH81825.1"/>
    </source>
</evidence>
<geneLocation type="plasmid" evidence="11 12">
    <name>pSmeSM11c</name>
</geneLocation>
<evidence type="ECO:0000256" key="9">
    <source>
        <dbReference type="RuleBase" id="RU363032"/>
    </source>
</evidence>
<keyword evidence="4 9" id="KW-0812">Transmembrane</keyword>
<organism evidence="11 12">
    <name type="scientific">Sinorhizobium meliloti (strain SM11)</name>
    <dbReference type="NCBI Taxonomy" id="707241"/>
    <lineage>
        <taxon>Bacteria</taxon>
        <taxon>Pseudomonadati</taxon>
        <taxon>Pseudomonadota</taxon>
        <taxon>Alphaproteobacteria</taxon>
        <taxon>Hyphomicrobiales</taxon>
        <taxon>Rhizobiaceae</taxon>
        <taxon>Sinorhizobium/Ensifer group</taxon>
        <taxon>Sinorhizobium</taxon>
    </lineage>
</organism>
<reference evidence="11 12" key="1">
    <citation type="journal article" date="2011" name="J. Biotechnol.">
        <title>The complete genome sequence of the dominant Sinorhizobium meliloti field isolate SM11 extends the S. meliloti pan-genome.</title>
        <authorList>
            <person name="Schneiker-Bekel S."/>
            <person name="Wibberg D."/>
            <person name="Bekel T."/>
            <person name="Blom J."/>
            <person name="Linke B."/>
            <person name="Neuweger H."/>
            <person name="Stiens M."/>
            <person name="Vorholter F.J."/>
            <person name="Weidner S."/>
            <person name="Goesmann A."/>
            <person name="Puhler A."/>
            <person name="Schluter A."/>
        </authorList>
    </citation>
    <scope>NUCLEOTIDE SEQUENCE [LARGE SCALE GENOMIC DNA]</scope>
    <source>
        <strain evidence="11 12">SM11</strain>
        <plasmid evidence="12">pSmeSM11c</plasmid>
    </source>
</reference>
<feature type="transmembrane region" description="Helical" evidence="9">
    <location>
        <begin position="114"/>
        <end position="133"/>
    </location>
</feature>
<comment type="subcellular location">
    <subcellularLocation>
        <location evidence="1 9">Cell membrane</location>
        <topology evidence="1 9">Multi-pass membrane protein</topology>
    </subcellularLocation>
</comment>
<evidence type="ECO:0000256" key="4">
    <source>
        <dbReference type="ARBA" id="ARBA00022692"/>
    </source>
</evidence>
<dbReference type="InterPro" id="IPR035906">
    <property type="entry name" value="MetI-like_sf"/>
</dbReference>
<dbReference type="InterPro" id="IPR050366">
    <property type="entry name" value="BP-dependent_transpt_permease"/>
</dbReference>
<evidence type="ECO:0000259" key="10">
    <source>
        <dbReference type="PROSITE" id="PS50928"/>
    </source>
</evidence>
<sequence>MKILKSFSARLNKMPRAALITIGLFVALGTFAPWLAPQDPSAQNLLEAGVGPNGAHWLGTDHLGRDTFSRLIIAANTSLVSVGSVLAIAMTIGIAMGTIAGYHRGWVDDVLMRVVDVGLSIPSLIIALAVIGIVGPGYWTMVMALALAWWPMSGRISRAVAVSIMSKPHIEALRVLGASPWRIYFNHLLPGTIGAVMVYATADAGVAALAVATLSFLGLGIQPPTPEWGQMLVDALPYLESDPRQVILPGLALTAAVIGFNTLGESIALNRIPKPLTRRMLAARRIEVAGWAKESIDAK</sequence>
<dbReference type="GO" id="GO:0015031">
    <property type="term" value="P:protein transport"/>
    <property type="evidence" value="ECO:0007669"/>
    <property type="project" value="UniProtKB-KW"/>
</dbReference>
<dbReference type="Pfam" id="PF00528">
    <property type="entry name" value="BPD_transp_1"/>
    <property type="match status" value="1"/>
</dbReference>
<dbReference type="PANTHER" id="PTHR43386">
    <property type="entry name" value="OLIGOPEPTIDE TRANSPORT SYSTEM PERMEASE PROTEIN APPC"/>
    <property type="match status" value="1"/>
</dbReference>
<dbReference type="GO" id="GO:0055085">
    <property type="term" value="P:transmembrane transport"/>
    <property type="evidence" value="ECO:0007669"/>
    <property type="project" value="InterPro"/>
</dbReference>
<keyword evidence="6" id="KW-0653">Protein transport</keyword>
<protein>
    <submittedName>
        <fullName evidence="11">ABC transporter, permease</fullName>
    </submittedName>
</protein>
<keyword evidence="3" id="KW-1003">Cell membrane</keyword>
<dbReference type="GO" id="GO:0015833">
    <property type="term" value="P:peptide transport"/>
    <property type="evidence" value="ECO:0007669"/>
    <property type="project" value="UniProtKB-KW"/>
</dbReference>
<keyword evidence="8 9" id="KW-0472">Membrane</keyword>
<evidence type="ECO:0000313" key="12">
    <source>
        <dbReference type="Proteomes" id="UP000009045"/>
    </source>
</evidence>
<dbReference type="InterPro" id="IPR025966">
    <property type="entry name" value="OppC_N"/>
</dbReference>
<dbReference type="SUPFAM" id="SSF161098">
    <property type="entry name" value="MetI-like"/>
    <property type="match status" value="1"/>
</dbReference>